<protein>
    <submittedName>
        <fullName evidence="1">Uncharacterized protein</fullName>
    </submittedName>
</protein>
<dbReference type="KEGG" id="amv:ACMV_P5_00080"/>
<organism evidence="1 2">
    <name type="scientific">Acidiphilium multivorum (strain DSM 11245 / JCM 8867 / NBRC 100883 / AIU 301)</name>
    <dbReference type="NCBI Taxonomy" id="926570"/>
    <lineage>
        <taxon>Bacteria</taxon>
        <taxon>Pseudomonadati</taxon>
        <taxon>Pseudomonadota</taxon>
        <taxon>Alphaproteobacteria</taxon>
        <taxon>Acetobacterales</taxon>
        <taxon>Acidocellaceae</taxon>
        <taxon>Acidiphilium</taxon>
    </lineage>
</organism>
<dbReference type="EMBL" id="AP012040">
    <property type="protein sequence ID" value="BAJ83262.1"/>
    <property type="molecule type" value="Genomic_DNA"/>
</dbReference>
<proteinExistence type="predicted"/>
<dbReference type="Proteomes" id="UP000007100">
    <property type="component" value="Plasmid pACMV5"/>
</dbReference>
<reference evidence="1 2" key="1">
    <citation type="submission" date="2010-12" db="EMBL/GenBank/DDBJ databases">
        <title>Whole genome sequence of Acidiphilium multivorum AIU301.</title>
        <authorList>
            <person name="Narita-Yamada S."/>
            <person name="Nakamura S."/>
            <person name="Ito N."/>
            <person name="Takarada H."/>
            <person name="Katano Y."/>
            <person name="Nakazawa H."/>
            <person name="Hosoyama A."/>
            <person name="Yamada R."/>
            <person name="Fujita N."/>
        </authorList>
    </citation>
    <scope>NUCLEOTIDE SEQUENCE [LARGE SCALE GENOMIC DNA]</scope>
    <source>
        <strain evidence="2">DSM 11245 / JCM 8867 / AIU301</strain>
        <plasmid evidence="1 2">pACMV5</plasmid>
    </source>
</reference>
<keyword evidence="2" id="KW-1185">Reference proteome</keyword>
<sequence length="112" mass="13232">MIRIPISWLEWGARHNLWSRPHFLCREVSEAPLDEEMMPNLVYDEVRGGHRKWAHMLCPRCSEHIQLQTAAGSNWKITCDWLHRPTVQPSIWETEGCGAHFFVRKGRLIWCP</sequence>
<geneLocation type="plasmid" evidence="1 2">
    <name>pACMV5</name>
</geneLocation>
<dbReference type="InterPro" id="IPR045384">
    <property type="entry name" value="DUF6527"/>
</dbReference>
<name>F0J845_ACIMA</name>
<dbReference type="HOGENOM" id="CLU_163995_0_0_5"/>
<dbReference type="RefSeq" id="WP_013635147.1">
    <property type="nucleotide sequence ID" value="NC_015180.1"/>
</dbReference>
<keyword evidence="1" id="KW-0614">Plasmid</keyword>
<evidence type="ECO:0000313" key="2">
    <source>
        <dbReference type="Proteomes" id="UP000007100"/>
    </source>
</evidence>
<evidence type="ECO:0000313" key="1">
    <source>
        <dbReference type="EMBL" id="BAJ83262.1"/>
    </source>
</evidence>
<dbReference type="Pfam" id="PF20137">
    <property type="entry name" value="BubE"/>
    <property type="match status" value="1"/>
</dbReference>
<gene>
    <name evidence="1" type="ordered locus">ACMV_P5_00080</name>
</gene>
<dbReference type="AlphaFoldDB" id="F0J845"/>
<accession>F0J845</accession>